<dbReference type="EMBL" id="CM016555">
    <property type="protein sequence ID" value="TKW22338.1"/>
    <property type="molecule type" value="Genomic_DNA"/>
</dbReference>
<gene>
    <name evidence="11" type="ORF">SEVIR_4G222300v2</name>
</gene>
<dbReference type="InterPro" id="IPR032817">
    <property type="entry name" value="Mon2_C"/>
</dbReference>
<comment type="subcellular location">
    <subcellularLocation>
        <location evidence="2">Cytoplasm</location>
        <location evidence="2">Cytosol</location>
    </subcellularLocation>
    <subcellularLocation>
        <location evidence="1">Membrane</location>
        <topology evidence="1">Peripheral membrane protein</topology>
        <orientation evidence="1">Cytoplasmic side</orientation>
    </subcellularLocation>
</comment>
<dbReference type="Gene3D" id="1.10.220.20">
    <property type="match status" value="1"/>
</dbReference>
<dbReference type="Pfam" id="PF20252">
    <property type="entry name" value="BIG2_C"/>
    <property type="match status" value="1"/>
</dbReference>
<dbReference type="InterPro" id="IPR015403">
    <property type="entry name" value="Mon2/Sec7/BIG1-like_HDS"/>
</dbReference>
<evidence type="ECO:0000256" key="6">
    <source>
        <dbReference type="ARBA" id="ARBA00022658"/>
    </source>
</evidence>
<evidence type="ECO:0000256" key="2">
    <source>
        <dbReference type="ARBA" id="ARBA00004514"/>
    </source>
</evidence>
<evidence type="ECO:0000256" key="5">
    <source>
        <dbReference type="ARBA" id="ARBA00022490"/>
    </source>
</evidence>
<dbReference type="GO" id="GO:0032012">
    <property type="term" value="P:regulation of ARF protein signal transduction"/>
    <property type="evidence" value="ECO:0007669"/>
    <property type="project" value="InterPro"/>
</dbReference>
<dbReference type="PROSITE" id="PS50190">
    <property type="entry name" value="SEC7"/>
    <property type="match status" value="1"/>
</dbReference>
<keyword evidence="6" id="KW-0344">Guanine-nucleotide releasing factor</keyword>
<dbReference type="GO" id="GO:0016020">
    <property type="term" value="C:membrane"/>
    <property type="evidence" value="ECO:0007669"/>
    <property type="project" value="UniProtKB-SubCell"/>
</dbReference>
<keyword evidence="12" id="KW-1185">Reference proteome</keyword>
<feature type="region of interest" description="Disordered" evidence="9">
    <location>
        <begin position="54"/>
        <end position="73"/>
    </location>
</feature>
<evidence type="ECO:0000256" key="8">
    <source>
        <dbReference type="ARBA" id="ARBA00023136"/>
    </source>
</evidence>
<dbReference type="Proteomes" id="UP000298652">
    <property type="component" value="Chromosome 4"/>
</dbReference>
<dbReference type="InterPro" id="IPR046455">
    <property type="entry name" value="Sec7/BIG1-like_C"/>
</dbReference>
<dbReference type="Pfam" id="PF16206">
    <property type="entry name" value="Mon2_C"/>
    <property type="match status" value="1"/>
</dbReference>
<dbReference type="Pfam" id="PF01369">
    <property type="entry name" value="Sec7"/>
    <property type="match status" value="1"/>
</dbReference>
<dbReference type="Pfam" id="PF09324">
    <property type="entry name" value="Sec7-like_HDS"/>
    <property type="match status" value="1"/>
</dbReference>
<dbReference type="GO" id="GO:0015031">
    <property type="term" value="P:protein transport"/>
    <property type="evidence" value="ECO:0007669"/>
    <property type="project" value="UniProtKB-KW"/>
</dbReference>
<dbReference type="InterPro" id="IPR032691">
    <property type="entry name" value="Mon2/Sec7/BIG1-like_HUS"/>
</dbReference>
<keyword evidence="8" id="KW-0472">Membrane</keyword>
<dbReference type="PANTHER" id="PTHR10663:SF398">
    <property type="entry name" value="BREFELDIN A-INHIBITED GUANINE NUCLEOTIDE-EXCHANGE PROTEIN 1"/>
    <property type="match status" value="1"/>
</dbReference>
<dbReference type="GO" id="GO:0005829">
    <property type="term" value="C:cytosol"/>
    <property type="evidence" value="ECO:0007669"/>
    <property type="project" value="UniProtKB-SubCell"/>
</dbReference>
<evidence type="ECO:0000256" key="4">
    <source>
        <dbReference type="ARBA" id="ARBA00022448"/>
    </source>
</evidence>
<dbReference type="GO" id="GO:0005802">
    <property type="term" value="C:trans-Golgi network"/>
    <property type="evidence" value="ECO:0007669"/>
    <property type="project" value="TreeGrafter"/>
</dbReference>
<comment type="subunit">
    <text evidence="3">Homodimer.</text>
</comment>
<evidence type="ECO:0000256" key="9">
    <source>
        <dbReference type="SAM" id="MobiDB-lite"/>
    </source>
</evidence>
<evidence type="ECO:0000256" key="7">
    <source>
        <dbReference type="ARBA" id="ARBA00022927"/>
    </source>
</evidence>
<dbReference type="FunFam" id="1.10.220.20:FF:000002">
    <property type="entry name" value="Brefeldin A-inhibited guanine nucleotide-exchange protein 1"/>
    <property type="match status" value="1"/>
</dbReference>
<feature type="domain" description="SEC7" evidence="10">
    <location>
        <begin position="550"/>
        <end position="737"/>
    </location>
</feature>
<dbReference type="InterPro" id="IPR035999">
    <property type="entry name" value="Sec7_dom_sf"/>
</dbReference>
<dbReference type="Gene3D" id="1.10.1000.11">
    <property type="entry name" value="Arf Nucleotide-binding Site Opener,domain 2"/>
    <property type="match status" value="1"/>
</dbReference>
<dbReference type="InterPro" id="IPR016024">
    <property type="entry name" value="ARM-type_fold"/>
</dbReference>
<protein>
    <recommendedName>
        <fullName evidence="10">SEC7 domain-containing protein</fullName>
    </recommendedName>
</protein>
<keyword evidence="7" id="KW-0653">Protein transport</keyword>
<sequence length="1699" mass="187664">MSSEPDAEGAPGGASPAARVLARALDKVIKHSSWRRHAALVAASKSALDLLCSAPAAPEPDEPSAAPASPVPGLPAPTADAALAALLLALDPGSPKVAEPALECVAGLLTLRLLRGDVDAADPSASSPPSPVSRLFAAVLSCVSLGGGGGDDALELAVLRVLVAFALCPAVSVSGDCLGQVVKACYNVYLGSASGGNQLCAKLAIAQVLAIVFARVEADDMDVRVRTVSAADMMDLSDRSLNDSSVVQAAQAFINEAMEGSDVPEEAPPVDAVPIEGEGSGGDGGMSKIREDGLALFKNICKLSMKFGTPESPDDPMLLRGKVLSLELVRMVVDNAGPFWKTNEKYLEAVKQYLCLSLLKNSALSAMSVFQLLCSIFMSLISRFRSGLKEEIGMFFPMLILRVLENVLQPSFLQKMTVLNFVEKICKEPHVIIDIFVNFDCDVDAPNIFERIVNGLLKTALGVPAGSTTTLTVAQDQTFRIESVKCLATIMKSMSAWMDQQLRIGEFSPSNSENLSSVDNQNIHNGEEGSGMDYELQFDTINSDITDSSSLEQRRAYKMELQKGITLFNKKPSKGIDFLIRSKKIGQSPEDVASFLRNTAGLNATMIGDYLGERDDFPLKVMHAYVDALNFESMDFGQAIRFFLQGFRLPGEAQKIDRIMEKFAQCYCKCNPNAFTSADTAYVLAYSVILLNTDAHNPMVKNKMSKADFMRNNRGIDDGKDLPEDYLSALYDQIVNNEIKMSADSSVAQTKQSNSVSRLLGLDNIINFVNWRPAEDKAVGANDLLIKHIQEKFKAKRGKLESTFYVIADATILRSMMESCWAPMMAAFSVLLDQCDDKASTSQCLKGLRFSVHITSVMCMQTQRDAFLTSIAKFTSLHSAADMKQKNVDAMKAIISIAIEDGNYLQEAWEHVLTCLSRFEHLHLLGEGVPTDASFLTVPLIESEDKTQKSTSVISSKKTNALQNPAVMAAVRGGTYDSTVAKTSVSALVTPEQINNFLSNINLLDQIGIVELNHIFAHSQRLNGDAIVAFVKALCKVSMTELQSPMDPRIFCLTKIVEIAHYNMNRIRLVWSRIWKVLSDFFVSVGLLENLSVSIFVMDSLRQLAMKFLEREELANYNFQNEFLRPFVVVMQRSKAPEVRELIVRCVSQMVLSRVHNIKSGWKGVFMVFTFAAADDTRSTVLLAFETVEKIIRDYFHHVTETETTTFTDCVTCLIAFTSSQFNSDANLNAIAFLRFCAVRLAEEGFVRQDRGAEQPMNSDMSGGNATVHKDGYVSLWVPLLAGLAKLTTDPRLTIKKGAVGVLFDTLKDHGHLFSQAIWTDIFERIVYPLFNSEMPIPNDQISTSNLPDLETQTLAMKCLVGLFVNFFDVIRPEFARTASIVTNFVRSPYKHCATTGVSAIMRLTEGLGNKLSEEEWKEILVCFKESVTHTFVIFSKIVRMMQDIEISDRLDSYSETEQYLDHEMYSNDEEEANMETASYAIVKLKNHMALLLVVIQSIIKLYEEHRKYLCAEHMSILLEMVSAIATHSSEVSSESSLQMKFHKACSLLEVSEPAIVHFENESFQSYLKLLQALQHDDPSLSEEMNIESQVLNTCKKILRTYLKCAGHEPCDQSSQRNPPLNCAVPLSTTKKEELAARTLLVLQVMKLLGDLERDSFGRILPFFFPLLVDLIRCEHSSGEVQLALYNIFQSVIGPMIRV</sequence>
<dbReference type="Pfam" id="PF16213">
    <property type="entry name" value="DCB"/>
    <property type="match status" value="1"/>
</dbReference>
<accession>A0A4U6V093</accession>
<dbReference type="GO" id="GO:0005085">
    <property type="term" value="F:guanyl-nucleotide exchange factor activity"/>
    <property type="evidence" value="ECO:0007669"/>
    <property type="project" value="UniProtKB-KW"/>
</dbReference>
<evidence type="ECO:0000256" key="1">
    <source>
        <dbReference type="ARBA" id="ARBA00004287"/>
    </source>
</evidence>
<dbReference type="SMART" id="SM00222">
    <property type="entry name" value="Sec7"/>
    <property type="match status" value="1"/>
</dbReference>
<keyword evidence="4" id="KW-0813">Transport</keyword>
<dbReference type="InterPro" id="IPR023394">
    <property type="entry name" value="Sec7_C_sf"/>
</dbReference>
<evidence type="ECO:0000259" key="10">
    <source>
        <dbReference type="PROSITE" id="PS50190"/>
    </source>
</evidence>
<dbReference type="CDD" id="cd00171">
    <property type="entry name" value="Sec7"/>
    <property type="match status" value="1"/>
</dbReference>
<dbReference type="Gramene" id="TKW22338">
    <property type="protein sequence ID" value="TKW22338"/>
    <property type="gene ID" value="SEVIR_4G222300v2"/>
</dbReference>
<proteinExistence type="predicted"/>
<evidence type="ECO:0000313" key="12">
    <source>
        <dbReference type="Proteomes" id="UP000298652"/>
    </source>
</evidence>
<reference evidence="11" key="1">
    <citation type="submission" date="2019-03" db="EMBL/GenBank/DDBJ databases">
        <title>WGS assembly of Setaria viridis.</title>
        <authorList>
            <person name="Huang P."/>
            <person name="Jenkins J."/>
            <person name="Grimwood J."/>
            <person name="Barry K."/>
            <person name="Healey A."/>
            <person name="Mamidi S."/>
            <person name="Sreedasyam A."/>
            <person name="Shu S."/>
            <person name="Feldman M."/>
            <person name="Wu J."/>
            <person name="Yu Y."/>
            <person name="Chen C."/>
            <person name="Johnson J."/>
            <person name="Rokhsar D."/>
            <person name="Baxter I."/>
            <person name="Schmutz J."/>
            <person name="Brutnell T."/>
            <person name="Kellogg E."/>
        </authorList>
    </citation>
    <scope>NUCLEOTIDE SEQUENCE [LARGE SCALE GENOMIC DNA]</scope>
</reference>
<organism evidence="11 12">
    <name type="scientific">Setaria viridis</name>
    <name type="common">Green bristlegrass</name>
    <name type="synonym">Setaria italica subsp. viridis</name>
    <dbReference type="NCBI Taxonomy" id="4556"/>
    <lineage>
        <taxon>Eukaryota</taxon>
        <taxon>Viridiplantae</taxon>
        <taxon>Streptophyta</taxon>
        <taxon>Embryophyta</taxon>
        <taxon>Tracheophyta</taxon>
        <taxon>Spermatophyta</taxon>
        <taxon>Magnoliopsida</taxon>
        <taxon>Liliopsida</taxon>
        <taxon>Poales</taxon>
        <taxon>Poaceae</taxon>
        <taxon>PACMAD clade</taxon>
        <taxon>Panicoideae</taxon>
        <taxon>Panicodae</taxon>
        <taxon>Paniceae</taxon>
        <taxon>Cenchrinae</taxon>
        <taxon>Setaria</taxon>
    </lineage>
</organism>
<name>A0A4U6V093_SETVI</name>
<keyword evidence="5" id="KW-0963">Cytoplasm</keyword>
<dbReference type="InterPro" id="IPR032629">
    <property type="entry name" value="DCB_dom"/>
</dbReference>
<dbReference type="SUPFAM" id="SSF48371">
    <property type="entry name" value="ARM repeat"/>
    <property type="match status" value="1"/>
</dbReference>
<evidence type="ECO:0000313" key="11">
    <source>
        <dbReference type="EMBL" id="TKW22338.1"/>
    </source>
</evidence>
<dbReference type="SUPFAM" id="SSF48425">
    <property type="entry name" value="Sec7 domain"/>
    <property type="match status" value="1"/>
</dbReference>
<dbReference type="Pfam" id="PF12783">
    <property type="entry name" value="Sec7-like_HUS"/>
    <property type="match status" value="1"/>
</dbReference>
<evidence type="ECO:0000256" key="3">
    <source>
        <dbReference type="ARBA" id="ARBA00011738"/>
    </source>
</evidence>
<dbReference type="InterPro" id="IPR000904">
    <property type="entry name" value="Sec7_dom"/>
</dbReference>
<dbReference type="OMA" id="FWKSNEM"/>
<dbReference type="FunFam" id="1.10.1000.11:FF:000005">
    <property type="entry name" value="Brefeldin A-inhibited guanine nucleotide-exchange 1"/>
    <property type="match status" value="1"/>
</dbReference>
<dbReference type="PANTHER" id="PTHR10663">
    <property type="entry name" value="GUANYL-NUCLEOTIDE EXCHANGE FACTOR"/>
    <property type="match status" value="1"/>
</dbReference>